<proteinExistence type="predicted"/>
<name>A0A8S9SIE0_BRACR</name>
<reference evidence="1" key="1">
    <citation type="submission" date="2019-12" db="EMBL/GenBank/DDBJ databases">
        <title>Genome sequencing and annotation of Brassica cretica.</title>
        <authorList>
            <person name="Studholme D.J."/>
            <person name="Sarris P."/>
        </authorList>
    </citation>
    <scope>NUCLEOTIDE SEQUENCE</scope>
    <source>
        <strain evidence="1">PFS-109/04</strain>
        <tissue evidence="1">Leaf</tissue>
    </source>
</reference>
<organism evidence="1 2">
    <name type="scientific">Brassica cretica</name>
    <name type="common">Mustard</name>
    <dbReference type="NCBI Taxonomy" id="69181"/>
    <lineage>
        <taxon>Eukaryota</taxon>
        <taxon>Viridiplantae</taxon>
        <taxon>Streptophyta</taxon>
        <taxon>Embryophyta</taxon>
        <taxon>Tracheophyta</taxon>
        <taxon>Spermatophyta</taxon>
        <taxon>Magnoliopsida</taxon>
        <taxon>eudicotyledons</taxon>
        <taxon>Gunneridae</taxon>
        <taxon>Pentapetalae</taxon>
        <taxon>rosids</taxon>
        <taxon>malvids</taxon>
        <taxon>Brassicales</taxon>
        <taxon>Brassicaceae</taxon>
        <taxon>Brassiceae</taxon>
        <taxon>Brassica</taxon>
    </lineage>
</organism>
<sequence length="112" mass="12818">MLKGEYKNDFLGLEFEPLFPGEPKLTGEEVINKASLLRCLKAIQERAGPALKAIQAKRNMRSLDKRPSFKRMPSLSVSLSMSSRRHLPLRSLSCYEGLNSPAHYKRTYIMYN</sequence>
<dbReference type="AlphaFoldDB" id="A0A8S9SIE0"/>
<gene>
    <name evidence="1" type="ORF">F2Q69_00037656</name>
</gene>
<dbReference type="Proteomes" id="UP000712600">
    <property type="component" value="Unassembled WGS sequence"/>
</dbReference>
<evidence type="ECO:0000313" key="2">
    <source>
        <dbReference type="Proteomes" id="UP000712600"/>
    </source>
</evidence>
<evidence type="ECO:0000313" key="1">
    <source>
        <dbReference type="EMBL" id="KAF3599723.1"/>
    </source>
</evidence>
<accession>A0A8S9SIE0</accession>
<comment type="caution">
    <text evidence="1">The sequence shown here is derived from an EMBL/GenBank/DDBJ whole genome shotgun (WGS) entry which is preliminary data.</text>
</comment>
<protein>
    <submittedName>
        <fullName evidence="1">Uncharacterized protein</fullName>
    </submittedName>
</protein>
<dbReference type="EMBL" id="QGKX02000004">
    <property type="protein sequence ID" value="KAF3599723.1"/>
    <property type="molecule type" value="Genomic_DNA"/>
</dbReference>